<reference evidence="1 2" key="1">
    <citation type="journal article" date="2016" name="Nat. Commun.">
        <title>Thousands of microbial genomes shed light on interconnected biogeochemical processes in an aquifer system.</title>
        <authorList>
            <person name="Anantharaman K."/>
            <person name="Brown C.T."/>
            <person name="Hug L.A."/>
            <person name="Sharon I."/>
            <person name="Castelle C.J."/>
            <person name="Probst A.J."/>
            <person name="Thomas B.C."/>
            <person name="Singh A."/>
            <person name="Wilkins M.J."/>
            <person name="Karaoz U."/>
            <person name="Brodie E.L."/>
            <person name="Williams K.H."/>
            <person name="Hubbard S.S."/>
            <person name="Banfield J.F."/>
        </authorList>
    </citation>
    <scope>NUCLEOTIDE SEQUENCE [LARGE SCALE GENOMIC DNA]</scope>
</reference>
<dbReference type="EMBL" id="MFGB01000023">
    <property type="protein sequence ID" value="OGF25183.1"/>
    <property type="molecule type" value="Genomic_DNA"/>
</dbReference>
<protein>
    <submittedName>
        <fullName evidence="1">Uncharacterized protein</fullName>
    </submittedName>
</protein>
<sequence length="626" mass="68797">MKPRKFFVGLVALLFLIPITVTVGLAAVDVACFAGDFLRSTGKPVTKTEYFFGIAGPAVISLVNNGVSSAIVSVNNTTVFSPSDFNSRVSQRSAVVNLNEGQNVLAVTLKSKPGSSIKINITRSVPAEAAAWVGQTGGLITVEDTSSPLHNLEIKIPAGSVADNTFFSATLSKSAPTPPDADLNATPVINITASNSLAGPVFVTYPIITPITETDSFSALSYNEDTAEWEYMDIIGVDPDNNTVTAVATHFSPSVVQRNRDLSEYIRNPQTNFRYNRDRFHPNALNNDPDNAICKGFTQYALWYYYRKLADPVNDNFGLSCRWGEETARTVADEAYNILQKSISAINAERARHRDAAFSLDGTTIKRLLDGINSGYPQSLALGLWTDDGIGTVWHNILVYDYRKISDTKTEFICYDPNRRVPQILIAEKQTFFWKLSYESYTMFATMNLTPFVDAEFEDIYNAHPDEHWCEDADNDGVYENGDGNDLESAFCQDGNLYSCDDNCEEYNPDQADADGDGYGNVCDEPGETYTVWISVDQQGDCSPCLGSVTPSGAVTINRGENLTIAIDQGTCPGGVSSGIDELNYWPVIDSWSYGTVFYQVLSVPYDLHINIFLHNCPIVYPNTKN</sequence>
<dbReference type="Proteomes" id="UP000178367">
    <property type="component" value="Unassembled WGS sequence"/>
</dbReference>
<organism evidence="1 2">
    <name type="scientific">Candidatus Falkowbacteria bacterium RIFOXYA2_FULL_47_19</name>
    <dbReference type="NCBI Taxonomy" id="1797994"/>
    <lineage>
        <taxon>Bacteria</taxon>
        <taxon>Candidatus Falkowiibacteriota</taxon>
    </lineage>
</organism>
<dbReference type="STRING" id="1797994.A2227_07640"/>
<dbReference type="AlphaFoldDB" id="A0A1F5SFH2"/>
<gene>
    <name evidence="1" type="ORF">A2227_07640</name>
</gene>
<comment type="caution">
    <text evidence="1">The sequence shown here is derived from an EMBL/GenBank/DDBJ whole genome shotgun (WGS) entry which is preliminary data.</text>
</comment>
<evidence type="ECO:0000313" key="2">
    <source>
        <dbReference type="Proteomes" id="UP000178367"/>
    </source>
</evidence>
<proteinExistence type="predicted"/>
<accession>A0A1F5SFH2</accession>
<name>A0A1F5SFH2_9BACT</name>
<evidence type="ECO:0000313" key="1">
    <source>
        <dbReference type="EMBL" id="OGF25183.1"/>
    </source>
</evidence>